<accession>A0ABP9LCE3</accession>
<organism evidence="3 4">
    <name type="scientific">[Roseibacterium] beibuensis</name>
    <dbReference type="NCBI Taxonomy" id="1193142"/>
    <lineage>
        <taxon>Bacteria</taxon>
        <taxon>Pseudomonadati</taxon>
        <taxon>Pseudomonadota</taxon>
        <taxon>Alphaproteobacteria</taxon>
        <taxon>Rhodobacterales</taxon>
        <taxon>Roseobacteraceae</taxon>
        <taxon>Roseicyclus</taxon>
    </lineage>
</organism>
<evidence type="ECO:0000313" key="4">
    <source>
        <dbReference type="Proteomes" id="UP001499910"/>
    </source>
</evidence>
<dbReference type="InterPro" id="IPR055570">
    <property type="entry name" value="DUF7146"/>
</dbReference>
<sequence>MTFRPDPRLDESRTIPMAEVVDRLGIAGLRRQGAELVGPCPICGGRDRFAINTRTNRGLCRKCGLKFGDQAGLVMEVNGLGLRDALKWLVGEAVADLDPAEVERRRARARAAERKQAEEAARYRQWAIDMGRTIWKTGQPLQPGDPVMRYLAGRGLPGELVTGLAPVLRFQPDLAYRKKIGGELVELHRGPAMLARIDSEDESVRAVHCTWINADHPGAKAEITARMDANKGAPWPPKLVFGSKKGGAITLTLSRAPVLVMGEGIETTLTALAAQPMPRADYWCGVDLGNMAGRMQRLPGVKWSGLPDMTDTEAWVPPPWVERLIYIQDGDSDPKPTRAKLEAGLKRAMEHRPGLRGQIVQAGAGVDLNDLVKGIPA</sequence>
<dbReference type="Pfam" id="PF08273">
    <property type="entry name" value="Zn_Ribbon_Prim"/>
    <property type="match status" value="1"/>
</dbReference>
<dbReference type="Gene3D" id="3.90.580.10">
    <property type="entry name" value="Zinc finger, CHC2-type domain"/>
    <property type="match status" value="1"/>
</dbReference>
<dbReference type="SUPFAM" id="SSF57783">
    <property type="entry name" value="Zinc beta-ribbon"/>
    <property type="match status" value="1"/>
</dbReference>
<feature type="domain" description="DNA primase/helicase Gp4 N-terminal Bacteriophage T7-like" evidence="1">
    <location>
        <begin position="38"/>
        <end position="69"/>
    </location>
</feature>
<dbReference type="Pfam" id="PF23639">
    <property type="entry name" value="DUF7146"/>
    <property type="match status" value="1"/>
</dbReference>
<comment type="caution">
    <text evidence="3">The sequence shown here is derived from an EMBL/GenBank/DDBJ whole genome shotgun (WGS) entry which is preliminary data.</text>
</comment>
<keyword evidence="4" id="KW-1185">Reference proteome</keyword>
<evidence type="ECO:0000313" key="3">
    <source>
        <dbReference type="EMBL" id="GAA5073559.1"/>
    </source>
</evidence>
<protein>
    <submittedName>
        <fullName evidence="3">Uncharacterized protein</fullName>
    </submittedName>
</protein>
<gene>
    <name evidence="3" type="ORF">GCM10023209_19610</name>
</gene>
<dbReference type="InterPro" id="IPR036977">
    <property type="entry name" value="DNA_primase_Znf_CHC2"/>
</dbReference>
<dbReference type="EMBL" id="BAABHW010000002">
    <property type="protein sequence ID" value="GAA5073559.1"/>
    <property type="molecule type" value="Genomic_DNA"/>
</dbReference>
<proteinExistence type="predicted"/>
<evidence type="ECO:0000259" key="1">
    <source>
        <dbReference type="Pfam" id="PF08273"/>
    </source>
</evidence>
<dbReference type="InterPro" id="IPR013237">
    <property type="entry name" value="Phage_T7_Gp4_N"/>
</dbReference>
<feature type="domain" description="DUF7146" evidence="2">
    <location>
        <begin position="129"/>
        <end position="250"/>
    </location>
</feature>
<reference evidence="4" key="1">
    <citation type="journal article" date="2019" name="Int. J. Syst. Evol. Microbiol.">
        <title>The Global Catalogue of Microorganisms (GCM) 10K type strain sequencing project: providing services to taxonomists for standard genome sequencing and annotation.</title>
        <authorList>
            <consortium name="The Broad Institute Genomics Platform"/>
            <consortium name="The Broad Institute Genome Sequencing Center for Infectious Disease"/>
            <person name="Wu L."/>
            <person name="Ma J."/>
        </authorList>
    </citation>
    <scope>NUCLEOTIDE SEQUENCE [LARGE SCALE GENOMIC DNA]</scope>
    <source>
        <strain evidence="4">JCM 18015</strain>
    </source>
</reference>
<dbReference type="RefSeq" id="WP_259550479.1">
    <property type="nucleotide sequence ID" value="NZ_BAABHW010000002.1"/>
</dbReference>
<name>A0ABP9LCE3_9RHOB</name>
<dbReference type="Proteomes" id="UP001499910">
    <property type="component" value="Unassembled WGS sequence"/>
</dbReference>
<evidence type="ECO:0000259" key="2">
    <source>
        <dbReference type="Pfam" id="PF23639"/>
    </source>
</evidence>